<dbReference type="SUPFAM" id="SSF48452">
    <property type="entry name" value="TPR-like"/>
    <property type="match status" value="1"/>
</dbReference>
<evidence type="ECO:0000259" key="5">
    <source>
        <dbReference type="Pfam" id="PF13877"/>
    </source>
</evidence>
<evidence type="ECO:0000313" key="6">
    <source>
        <dbReference type="EMBL" id="GMM33163.1"/>
    </source>
</evidence>
<dbReference type="RefSeq" id="XP_064850163.1">
    <property type="nucleotide sequence ID" value="XM_064994091.1"/>
</dbReference>
<dbReference type="EMBL" id="BTFZ01000001">
    <property type="protein sequence ID" value="GMM33163.1"/>
    <property type="molecule type" value="Genomic_DNA"/>
</dbReference>
<evidence type="ECO:0000313" key="7">
    <source>
        <dbReference type="Proteomes" id="UP001360560"/>
    </source>
</evidence>
<organism evidence="6 7">
    <name type="scientific">Saccharomycopsis crataegensis</name>
    <dbReference type="NCBI Taxonomy" id="43959"/>
    <lineage>
        <taxon>Eukaryota</taxon>
        <taxon>Fungi</taxon>
        <taxon>Dikarya</taxon>
        <taxon>Ascomycota</taxon>
        <taxon>Saccharomycotina</taxon>
        <taxon>Saccharomycetes</taxon>
        <taxon>Saccharomycopsidaceae</taxon>
        <taxon>Saccharomycopsis</taxon>
    </lineage>
</organism>
<accession>A0AAV5QG52</accession>
<keyword evidence="1" id="KW-0677">Repeat</keyword>
<feature type="region of interest" description="Disordered" evidence="4">
    <location>
        <begin position="171"/>
        <end position="190"/>
    </location>
</feature>
<proteinExistence type="predicted"/>
<evidence type="ECO:0000256" key="1">
    <source>
        <dbReference type="ARBA" id="ARBA00022737"/>
    </source>
</evidence>
<name>A0AAV5QG52_9ASCO</name>
<evidence type="ECO:0000256" key="3">
    <source>
        <dbReference type="PROSITE-ProRule" id="PRU00339"/>
    </source>
</evidence>
<dbReference type="PANTHER" id="PTHR22904:SF523">
    <property type="entry name" value="STRESS-INDUCED-PHOSPHOPROTEIN 1"/>
    <property type="match status" value="1"/>
</dbReference>
<comment type="caution">
    <text evidence="6">The sequence shown here is derived from an EMBL/GenBank/DDBJ whole genome shotgun (WGS) entry which is preliminary data.</text>
</comment>
<gene>
    <name evidence="6" type="ORF">DASC09_004880</name>
</gene>
<dbReference type="Pfam" id="PF13877">
    <property type="entry name" value="RPAP3_C"/>
    <property type="match status" value="1"/>
</dbReference>
<dbReference type="GeneID" id="90071142"/>
<protein>
    <submittedName>
        <fullName evidence="6">Tah1 protein</fullName>
    </submittedName>
</protein>
<dbReference type="AlphaFoldDB" id="A0AAV5QG52"/>
<dbReference type="InterPro" id="IPR019734">
    <property type="entry name" value="TPR_rpt"/>
</dbReference>
<dbReference type="InterPro" id="IPR025986">
    <property type="entry name" value="RPAP3-like_C"/>
</dbReference>
<sequence length="367" mass="41442">MSEKLKEKGNEAFKKQEFKKAAKLYRDSIKLDPSNPVLYSNRSMCFAKLDDWTRVLEDCKKGISLATDANDEDAIKKTLVKLYYRKGLAVVNTGGDLRDAVQAWNEGLKLDGGNILIKKELAIYTKNEDSSLKKQKKKKKESANKQQVEDSGLKTIEIIEVEQLPKELQGLIDGKSNKEDNSSQSSGDDTVREDFQITEGNLQIVDGGILNDGQSSSKKIQKIEDNGKKIQIIDDDAKMVNSQTPLVMTQKDMKLPDTPTHYYLTTLMKNRANATAVYEYLINGITCEQYTSIFEIAGIDNEFFDFFLIAATYCLVNHKCDATRVGNLVMCLSNLRRFDLCKMFCDDKNLKKLSELLHAQGLDKQLL</sequence>
<feature type="repeat" description="TPR" evidence="3">
    <location>
        <begin position="2"/>
        <end position="35"/>
    </location>
</feature>
<dbReference type="PROSITE" id="PS50005">
    <property type="entry name" value="TPR"/>
    <property type="match status" value="1"/>
</dbReference>
<dbReference type="PANTHER" id="PTHR22904">
    <property type="entry name" value="TPR REPEAT CONTAINING PROTEIN"/>
    <property type="match status" value="1"/>
</dbReference>
<reference evidence="6 7" key="1">
    <citation type="journal article" date="2023" name="Elife">
        <title>Identification of key yeast species and microbe-microbe interactions impacting larval growth of Drosophila in the wild.</title>
        <authorList>
            <person name="Mure A."/>
            <person name="Sugiura Y."/>
            <person name="Maeda R."/>
            <person name="Honda K."/>
            <person name="Sakurai N."/>
            <person name="Takahashi Y."/>
            <person name="Watada M."/>
            <person name="Katoh T."/>
            <person name="Gotoh A."/>
            <person name="Gotoh Y."/>
            <person name="Taniguchi I."/>
            <person name="Nakamura K."/>
            <person name="Hayashi T."/>
            <person name="Katayama T."/>
            <person name="Uemura T."/>
            <person name="Hattori Y."/>
        </authorList>
    </citation>
    <scope>NUCLEOTIDE SEQUENCE [LARGE SCALE GENOMIC DNA]</scope>
    <source>
        <strain evidence="6 7">SC-9</strain>
    </source>
</reference>
<dbReference type="SMART" id="SM00028">
    <property type="entry name" value="TPR"/>
    <property type="match status" value="3"/>
</dbReference>
<evidence type="ECO:0000256" key="2">
    <source>
        <dbReference type="ARBA" id="ARBA00022803"/>
    </source>
</evidence>
<feature type="domain" description="RNA-polymerase II-associated protein 3-like C-terminal" evidence="5">
    <location>
        <begin position="274"/>
        <end position="348"/>
    </location>
</feature>
<dbReference type="InterPro" id="IPR011990">
    <property type="entry name" value="TPR-like_helical_dom_sf"/>
</dbReference>
<dbReference type="Proteomes" id="UP001360560">
    <property type="component" value="Unassembled WGS sequence"/>
</dbReference>
<keyword evidence="7" id="KW-1185">Reference proteome</keyword>
<evidence type="ECO:0000256" key="4">
    <source>
        <dbReference type="SAM" id="MobiDB-lite"/>
    </source>
</evidence>
<dbReference type="GO" id="GO:0051879">
    <property type="term" value="F:Hsp90 protein binding"/>
    <property type="evidence" value="ECO:0007669"/>
    <property type="project" value="TreeGrafter"/>
</dbReference>
<keyword evidence="2 3" id="KW-0802">TPR repeat</keyword>
<dbReference type="Gene3D" id="1.25.40.10">
    <property type="entry name" value="Tetratricopeptide repeat domain"/>
    <property type="match status" value="1"/>
</dbReference>